<gene>
    <name evidence="1" type="ORF">QR685DRAFT_336376</name>
</gene>
<reference evidence="1 2" key="1">
    <citation type="submission" date="2023-09" db="EMBL/GenBank/DDBJ databases">
        <title>Multi-omics analysis of a traditional fermented food reveals byproduct-associated fungal strains for waste-to-food upcycling.</title>
        <authorList>
            <consortium name="Lawrence Berkeley National Laboratory"/>
            <person name="Rekdal V.M."/>
            <person name="Villalobos-Escobedo J.M."/>
            <person name="Rodriguez-Valeron N."/>
            <person name="Garcia M.O."/>
            <person name="Vasquez D.P."/>
            <person name="Damayanti I."/>
            <person name="Sorensen P.M."/>
            <person name="Baidoo E.E."/>
            <person name="De Carvalho A.C."/>
            <person name="Riley R."/>
            <person name="Lipzen A."/>
            <person name="He G."/>
            <person name="Yan M."/>
            <person name="Haridas S."/>
            <person name="Daum C."/>
            <person name="Yoshinaga Y."/>
            <person name="Ng V."/>
            <person name="Grigoriev I.V."/>
            <person name="Munk R."/>
            <person name="Nuraida L."/>
            <person name="Wijaya C.H."/>
            <person name="Morales P.-C."/>
            <person name="Keasling J.D."/>
        </authorList>
    </citation>
    <scope>NUCLEOTIDE SEQUENCE [LARGE SCALE GENOMIC DNA]</scope>
    <source>
        <strain evidence="1 2">FGSC 2613</strain>
    </source>
</reference>
<organism evidence="1 2">
    <name type="scientific">Neurospora intermedia</name>
    <dbReference type="NCBI Taxonomy" id="5142"/>
    <lineage>
        <taxon>Eukaryota</taxon>
        <taxon>Fungi</taxon>
        <taxon>Dikarya</taxon>
        <taxon>Ascomycota</taxon>
        <taxon>Pezizomycotina</taxon>
        <taxon>Sordariomycetes</taxon>
        <taxon>Sordariomycetidae</taxon>
        <taxon>Sordariales</taxon>
        <taxon>Sordariaceae</taxon>
        <taxon>Neurospora</taxon>
    </lineage>
</organism>
<evidence type="ECO:0000313" key="2">
    <source>
        <dbReference type="Proteomes" id="UP001451303"/>
    </source>
</evidence>
<sequence length="85" mass="9398">MDRAHHNSVSPAVEFGAFAHGPVQIPPDTAARRARLKKALLSFDLHDPRDSPWTPRNTPDLFLSTTRSVLFQFDSPATSQSIRSG</sequence>
<dbReference type="EMBL" id="JAVLET010000007">
    <property type="protein sequence ID" value="KAL0468296.1"/>
    <property type="molecule type" value="Genomic_DNA"/>
</dbReference>
<keyword evidence="2" id="KW-1185">Reference proteome</keyword>
<name>A0ABR3D6H8_NEUIN</name>
<protein>
    <submittedName>
        <fullName evidence="1">Uncharacterized protein</fullName>
    </submittedName>
</protein>
<comment type="caution">
    <text evidence="1">The sequence shown here is derived from an EMBL/GenBank/DDBJ whole genome shotgun (WGS) entry which is preliminary data.</text>
</comment>
<accession>A0ABR3D6H8</accession>
<proteinExistence type="predicted"/>
<evidence type="ECO:0000313" key="1">
    <source>
        <dbReference type="EMBL" id="KAL0468296.1"/>
    </source>
</evidence>
<dbReference type="Proteomes" id="UP001451303">
    <property type="component" value="Unassembled WGS sequence"/>
</dbReference>